<dbReference type="Proteomes" id="UP001229862">
    <property type="component" value="Chromosome"/>
</dbReference>
<accession>A0AA51MJV8</accession>
<reference evidence="2 3" key="1">
    <citation type="submission" date="2023-08" db="EMBL/GenBank/DDBJ databases">
        <title>New molecular markers tilS and rpoB for phylogenetic and monitoring studies of the genus Thiothrix biodiversity.</title>
        <authorList>
            <person name="Ravin N.V."/>
            <person name="Smolyakov D."/>
            <person name="Markov N.D."/>
            <person name="Beletsky A.V."/>
            <person name="Mardanov A.V."/>
            <person name="Rudenko T.S."/>
            <person name="Grabovich M.Y."/>
        </authorList>
    </citation>
    <scope>NUCLEOTIDE SEQUENCE</scope>
    <source>
        <strain evidence="2">DNT52</strain>
        <strain evidence="1 3">H33</strain>
    </source>
</reference>
<sequence length="67" mass="7596">MDELSTNSLSGLEKLELMDEFDDLADKIDNNQIPESAKIELRKSFDILLALFDDQITPSGIEKIRLV</sequence>
<dbReference type="Proteomes" id="UP001223336">
    <property type="component" value="Unassembled WGS sequence"/>
</dbReference>
<dbReference type="AlphaFoldDB" id="A0AA51MJV8"/>
<evidence type="ECO:0000313" key="2">
    <source>
        <dbReference type="EMBL" id="WML85645.1"/>
    </source>
</evidence>
<keyword evidence="3" id="KW-1185">Reference proteome</keyword>
<name>A0AA51MJV8_9GAMM</name>
<dbReference type="EMBL" id="CP133217">
    <property type="protein sequence ID" value="WML85645.1"/>
    <property type="molecule type" value="Genomic_DNA"/>
</dbReference>
<proteinExistence type="predicted"/>
<evidence type="ECO:0000313" key="3">
    <source>
        <dbReference type="Proteomes" id="UP001223336"/>
    </source>
</evidence>
<organism evidence="2">
    <name type="scientific">Thiothrix subterranea</name>
    <dbReference type="NCBI Taxonomy" id="2735563"/>
    <lineage>
        <taxon>Bacteria</taxon>
        <taxon>Pseudomonadati</taxon>
        <taxon>Pseudomonadota</taxon>
        <taxon>Gammaproteobacteria</taxon>
        <taxon>Thiotrichales</taxon>
        <taxon>Thiotrichaceae</taxon>
        <taxon>Thiothrix</taxon>
    </lineage>
</organism>
<dbReference type="RefSeq" id="WP_308136430.1">
    <property type="nucleotide sequence ID" value="NZ_CP133197.1"/>
</dbReference>
<protein>
    <submittedName>
        <fullName evidence="2">Uncharacterized protein</fullName>
    </submittedName>
</protein>
<dbReference type="EMBL" id="JAVFKN010000038">
    <property type="protein sequence ID" value="MDQ5770761.1"/>
    <property type="molecule type" value="Genomic_DNA"/>
</dbReference>
<gene>
    <name evidence="1" type="ORF">RCC75_19690</name>
    <name evidence="2" type="ORF">RCG00_15215</name>
</gene>
<evidence type="ECO:0000313" key="1">
    <source>
        <dbReference type="EMBL" id="MDQ5770761.1"/>
    </source>
</evidence>